<dbReference type="GO" id="GO:0003700">
    <property type="term" value="F:DNA-binding transcription factor activity"/>
    <property type="evidence" value="ECO:0007669"/>
    <property type="project" value="InterPro"/>
</dbReference>
<dbReference type="InterPro" id="IPR009057">
    <property type="entry name" value="Homeodomain-like_sf"/>
</dbReference>
<dbReference type="RefSeq" id="WP_013772249.1">
    <property type="nucleotide sequence ID" value="NC_015514.1"/>
</dbReference>
<evidence type="ECO:0000256" key="4">
    <source>
        <dbReference type="SAM" id="MobiDB-lite"/>
    </source>
</evidence>
<keyword evidence="1" id="KW-0805">Transcription regulation</keyword>
<dbReference type="Proteomes" id="UP000008460">
    <property type="component" value="Chromosome"/>
</dbReference>
<dbReference type="eggNOG" id="COG1917">
    <property type="taxonomic scope" value="Bacteria"/>
</dbReference>
<feature type="region of interest" description="Disordered" evidence="4">
    <location>
        <begin position="1"/>
        <end position="47"/>
    </location>
</feature>
<dbReference type="GO" id="GO:0043565">
    <property type="term" value="F:sequence-specific DNA binding"/>
    <property type="evidence" value="ECO:0007669"/>
    <property type="project" value="InterPro"/>
</dbReference>
<evidence type="ECO:0000313" key="7">
    <source>
        <dbReference type="Proteomes" id="UP000008460"/>
    </source>
</evidence>
<protein>
    <submittedName>
        <fullName evidence="6">Transcriptional regulator, AraC family</fullName>
    </submittedName>
</protein>
<name>F4GZA8_CELFA</name>
<dbReference type="InterPro" id="IPR037923">
    <property type="entry name" value="HTH-like"/>
</dbReference>
<dbReference type="PANTHER" id="PTHR46796">
    <property type="entry name" value="HTH-TYPE TRANSCRIPTIONAL ACTIVATOR RHAS-RELATED"/>
    <property type="match status" value="1"/>
</dbReference>
<dbReference type="SUPFAM" id="SSF46689">
    <property type="entry name" value="Homeodomain-like"/>
    <property type="match status" value="1"/>
</dbReference>
<dbReference type="Gene3D" id="2.60.120.10">
    <property type="entry name" value="Jelly Rolls"/>
    <property type="match status" value="1"/>
</dbReference>
<accession>F4GZA8</accession>
<gene>
    <name evidence="6" type="ordered locus">Celf_3109</name>
</gene>
<dbReference type="PROSITE" id="PS01124">
    <property type="entry name" value="HTH_ARAC_FAMILY_2"/>
    <property type="match status" value="1"/>
</dbReference>
<dbReference type="Pfam" id="PF12833">
    <property type="entry name" value="HTH_18"/>
    <property type="match status" value="1"/>
</dbReference>
<keyword evidence="7" id="KW-1185">Reference proteome</keyword>
<reference evidence="6 7" key="1">
    <citation type="submission" date="2011-04" db="EMBL/GenBank/DDBJ databases">
        <title>Complete sequence of Cellulomonas fimi ATCC 484.</title>
        <authorList>
            <consortium name="US DOE Joint Genome Institute"/>
            <person name="Lucas S."/>
            <person name="Han J."/>
            <person name="Lapidus A."/>
            <person name="Cheng J.-F."/>
            <person name="Goodwin L."/>
            <person name="Pitluck S."/>
            <person name="Peters L."/>
            <person name="Chertkov O."/>
            <person name="Detter J.C."/>
            <person name="Han C."/>
            <person name="Tapia R."/>
            <person name="Land M."/>
            <person name="Hauser L."/>
            <person name="Kyrpides N."/>
            <person name="Ivanova N."/>
            <person name="Ovchinnikova G."/>
            <person name="Pagani I."/>
            <person name="Mead D."/>
            <person name="Brumm P."/>
            <person name="Woyke T."/>
        </authorList>
    </citation>
    <scope>NUCLEOTIDE SEQUENCE [LARGE SCALE GENOMIC DNA]</scope>
    <source>
        <strain evidence="7">ATCC 484 / DSM 20113 / JCM 1341 / NBRC 15513 / NCIMB 8980 / NCTC 7547</strain>
    </source>
</reference>
<dbReference type="InterPro" id="IPR018060">
    <property type="entry name" value="HTH_AraC"/>
</dbReference>
<feature type="domain" description="HTH araC/xylS-type" evidence="5">
    <location>
        <begin position="237"/>
        <end position="335"/>
    </location>
</feature>
<organism evidence="6 7">
    <name type="scientific">Cellulomonas fimi (strain ATCC 484 / DSM 20113 / JCM 1341 / CCUG 24087 / LMG 16345 / NBRC 15513 / NCIMB 8980 / NCTC 7547 / NRS-133)</name>
    <dbReference type="NCBI Taxonomy" id="590998"/>
    <lineage>
        <taxon>Bacteria</taxon>
        <taxon>Bacillati</taxon>
        <taxon>Actinomycetota</taxon>
        <taxon>Actinomycetes</taxon>
        <taxon>Micrococcales</taxon>
        <taxon>Cellulomonadaceae</taxon>
        <taxon>Cellulomonas</taxon>
    </lineage>
</organism>
<evidence type="ECO:0000256" key="2">
    <source>
        <dbReference type="ARBA" id="ARBA00023125"/>
    </source>
</evidence>
<dbReference type="EMBL" id="CP002666">
    <property type="protein sequence ID" value="AEE47224.1"/>
    <property type="molecule type" value="Genomic_DNA"/>
</dbReference>
<keyword evidence="3" id="KW-0804">Transcription</keyword>
<evidence type="ECO:0000256" key="3">
    <source>
        <dbReference type="ARBA" id="ARBA00023163"/>
    </source>
</evidence>
<dbReference type="KEGG" id="cfi:Celf_3109"/>
<dbReference type="HOGENOM" id="CLU_000445_88_2_11"/>
<dbReference type="InterPro" id="IPR003313">
    <property type="entry name" value="AraC-bd"/>
</dbReference>
<dbReference type="InterPro" id="IPR014710">
    <property type="entry name" value="RmlC-like_jellyroll"/>
</dbReference>
<proteinExistence type="predicted"/>
<sequence length="337" mass="35715">MMRRSSGTGTGLTPPASLRVRRRRADGAPVVGYDRRPGRAPVGAESFTGPEMAGAALPTGGPHAHDFLLLVHVERGSGEVTVDGRTVRLAEGDVCLLAPGQVVAGASSDDPGTRAWVVFFTADAVPGATTAPLAWRHHPLLSAFAAVGDGQPTLHLPEDERASWAALLPVLAAEAPAHGHPPTRPGTREAATAALTLLLVSVARLAPHPLRPDEAPGSVPGRAEDVATARGGDPLVTAVLAAVEELYARPVSTRDVARALGYTPGHLTTAVRERTGRTVLEWLTERRMIEARRLLAETDLPVAVVAERTGHRDAAYLVRRFREQHGVTPAQWRRGTR</sequence>
<evidence type="ECO:0000259" key="5">
    <source>
        <dbReference type="PROSITE" id="PS01124"/>
    </source>
</evidence>
<keyword evidence="2" id="KW-0238">DNA-binding</keyword>
<dbReference type="PANTHER" id="PTHR46796:SF6">
    <property type="entry name" value="ARAC SUBFAMILY"/>
    <property type="match status" value="1"/>
</dbReference>
<dbReference type="AlphaFoldDB" id="F4GZA8"/>
<dbReference type="Pfam" id="PF02311">
    <property type="entry name" value="AraC_binding"/>
    <property type="match status" value="1"/>
</dbReference>
<dbReference type="STRING" id="590998.Celf_3109"/>
<dbReference type="SUPFAM" id="SSF51215">
    <property type="entry name" value="Regulatory protein AraC"/>
    <property type="match status" value="1"/>
</dbReference>
<dbReference type="Gene3D" id="1.10.10.60">
    <property type="entry name" value="Homeodomain-like"/>
    <property type="match status" value="1"/>
</dbReference>
<evidence type="ECO:0000313" key="6">
    <source>
        <dbReference type="EMBL" id="AEE47224.1"/>
    </source>
</evidence>
<evidence type="ECO:0000256" key="1">
    <source>
        <dbReference type="ARBA" id="ARBA00023015"/>
    </source>
</evidence>
<dbReference type="eggNOG" id="COG2207">
    <property type="taxonomic scope" value="Bacteria"/>
</dbReference>
<dbReference type="SMART" id="SM00342">
    <property type="entry name" value="HTH_ARAC"/>
    <property type="match status" value="1"/>
</dbReference>
<dbReference type="InterPro" id="IPR050204">
    <property type="entry name" value="AraC_XylS_family_regulators"/>
</dbReference>